<keyword evidence="1 4" id="KW-0808">Transferase</keyword>
<reference evidence="4 5" key="1">
    <citation type="journal article" date="2010" name="Stand. Genomic Sci.">
        <title>Complete genome sequence of Methanothermus fervidus type strain (V24S).</title>
        <authorList>
            <person name="Anderson I."/>
            <person name="Djao O.D."/>
            <person name="Misra M."/>
            <person name="Chertkov O."/>
            <person name="Nolan M."/>
            <person name="Lucas S."/>
            <person name="Lapidus A."/>
            <person name="Del Rio T.G."/>
            <person name="Tice H."/>
            <person name="Cheng J.F."/>
            <person name="Tapia R."/>
            <person name="Han C."/>
            <person name="Goodwin L."/>
            <person name="Pitluck S."/>
            <person name="Liolios K."/>
            <person name="Ivanova N."/>
            <person name="Mavromatis K."/>
            <person name="Mikhailova N."/>
            <person name="Pati A."/>
            <person name="Brambilla E."/>
            <person name="Chen A."/>
            <person name="Palaniappan K."/>
            <person name="Land M."/>
            <person name="Hauser L."/>
            <person name="Chang Y.J."/>
            <person name="Jeffries C.D."/>
            <person name="Sikorski J."/>
            <person name="Spring S."/>
            <person name="Rohde M."/>
            <person name="Eichinger K."/>
            <person name="Huber H."/>
            <person name="Wirth R."/>
            <person name="Goker M."/>
            <person name="Detter J.C."/>
            <person name="Woyke T."/>
            <person name="Bristow J."/>
            <person name="Eisen J.A."/>
            <person name="Markowitz V."/>
            <person name="Hugenholtz P."/>
            <person name="Klenk H.P."/>
            <person name="Kyrpides N.C."/>
        </authorList>
    </citation>
    <scope>NUCLEOTIDE SEQUENCE [LARGE SCALE GENOMIC DNA]</scope>
    <source>
        <strain evidence="5">ATCC 43054 / DSM 2088 / JCM 10308 / V24 S</strain>
    </source>
</reference>
<dbReference type="EC" id="2.3.1.128" evidence="4"/>
<keyword evidence="2 4" id="KW-0012">Acyltransferase</keyword>
<organism evidence="4 5">
    <name type="scientific">Methanothermus fervidus (strain ATCC 43054 / DSM 2088 / JCM 10308 / V24 S)</name>
    <dbReference type="NCBI Taxonomy" id="523846"/>
    <lineage>
        <taxon>Archaea</taxon>
        <taxon>Methanobacteriati</taxon>
        <taxon>Methanobacteriota</taxon>
        <taxon>Methanomada group</taxon>
        <taxon>Methanobacteria</taxon>
        <taxon>Methanobacteriales</taxon>
        <taxon>Methanothermaceae</taxon>
        <taxon>Methanothermus</taxon>
    </lineage>
</organism>
<dbReference type="InterPro" id="IPR016181">
    <property type="entry name" value="Acyl_CoA_acyltransferase"/>
</dbReference>
<dbReference type="PANTHER" id="PTHR23091:SF4">
    <property type="entry name" value="N-TERMINAL AMINO-ACID N(ALPHA)-ACETYLTRANSFERASE NATA"/>
    <property type="match status" value="1"/>
</dbReference>
<dbReference type="STRING" id="523846.Mfer_0300"/>
<evidence type="ECO:0000313" key="5">
    <source>
        <dbReference type="Proteomes" id="UP000002315"/>
    </source>
</evidence>
<dbReference type="GO" id="GO:0005840">
    <property type="term" value="C:ribosome"/>
    <property type="evidence" value="ECO:0007669"/>
    <property type="project" value="UniProtKB-KW"/>
</dbReference>
<dbReference type="AlphaFoldDB" id="E3GXS1"/>
<dbReference type="Gene3D" id="3.40.630.30">
    <property type="match status" value="1"/>
</dbReference>
<dbReference type="OrthoDB" id="43754at2157"/>
<gene>
    <name evidence="4" type="ordered locus">Mfer_0300</name>
</gene>
<protein>
    <submittedName>
        <fullName evidence="4">(SSU ribosomal protein S18P)-alanine acetyltransferase</fullName>
        <ecNumber evidence="4">2.3.1.128</ecNumber>
    </submittedName>
</protein>
<accession>E3GXS1</accession>
<dbReference type="InterPro" id="IPR006464">
    <property type="entry name" value="AcTrfase_RimI/Ard1"/>
</dbReference>
<dbReference type="HOGENOM" id="CLU_013985_23_0_2"/>
<proteinExistence type="predicted"/>
<dbReference type="GO" id="GO:0031415">
    <property type="term" value="C:NatA complex"/>
    <property type="evidence" value="ECO:0007669"/>
    <property type="project" value="InterPro"/>
</dbReference>
<dbReference type="PANTHER" id="PTHR23091">
    <property type="entry name" value="N-TERMINAL ACETYLTRANSFERASE"/>
    <property type="match status" value="1"/>
</dbReference>
<dbReference type="Pfam" id="PF00583">
    <property type="entry name" value="Acetyltransf_1"/>
    <property type="match status" value="1"/>
</dbReference>
<evidence type="ECO:0000313" key="4">
    <source>
        <dbReference type="EMBL" id="ADP77103.1"/>
    </source>
</evidence>
<evidence type="ECO:0000256" key="1">
    <source>
        <dbReference type="ARBA" id="ARBA00022679"/>
    </source>
</evidence>
<dbReference type="PROSITE" id="PS51186">
    <property type="entry name" value="GNAT"/>
    <property type="match status" value="1"/>
</dbReference>
<dbReference type="NCBIfam" id="TIGR01575">
    <property type="entry name" value="rimI"/>
    <property type="match status" value="1"/>
</dbReference>
<sequence>MIIREFNPSDLKRVFEIEKASFKDPYPLGVLKMMYDIGAGFLVAQKNNNVVGYIIFWIQKNNEGHIISLAVDEKYRRQGIGTRLVNSAIKILKKFNVKEVSLEVRKSNKVAIKFYKALGFKKEGVVHKYYDDGEDALVMKKYL</sequence>
<evidence type="ECO:0000259" key="3">
    <source>
        <dbReference type="PROSITE" id="PS51186"/>
    </source>
</evidence>
<keyword evidence="5" id="KW-1185">Reference proteome</keyword>
<dbReference type="SUPFAM" id="SSF55729">
    <property type="entry name" value="Acyl-CoA N-acyltransferases (Nat)"/>
    <property type="match status" value="1"/>
</dbReference>
<feature type="domain" description="N-acetyltransferase" evidence="3">
    <location>
        <begin position="1"/>
        <end position="143"/>
    </location>
</feature>
<dbReference type="EMBL" id="CP002278">
    <property type="protein sequence ID" value="ADP77103.1"/>
    <property type="molecule type" value="Genomic_DNA"/>
</dbReference>
<dbReference type="Proteomes" id="UP000002315">
    <property type="component" value="Chromosome"/>
</dbReference>
<dbReference type="GO" id="GO:0004596">
    <property type="term" value="F:protein-N-terminal amino-acid acetyltransferase activity"/>
    <property type="evidence" value="ECO:0007669"/>
    <property type="project" value="InterPro"/>
</dbReference>
<keyword evidence="4" id="KW-0689">Ribosomal protein</keyword>
<keyword evidence="4" id="KW-0687">Ribonucleoprotein</keyword>
<evidence type="ECO:0000256" key="2">
    <source>
        <dbReference type="ARBA" id="ARBA00023315"/>
    </source>
</evidence>
<dbReference type="InterPro" id="IPR000182">
    <property type="entry name" value="GNAT_dom"/>
</dbReference>
<dbReference type="KEGG" id="mfv:Mfer_0300"/>
<name>E3GXS1_METFV</name>
<dbReference type="InterPro" id="IPR045047">
    <property type="entry name" value="Ard1-like"/>
</dbReference>
<dbReference type="CDD" id="cd04301">
    <property type="entry name" value="NAT_SF"/>
    <property type="match status" value="1"/>
</dbReference>